<sequence length="137" mass="14205">MIDVIRILAALLALGGALFTLAAAIGVLRLPDLYTRMHAASKAGSVATGMVMIALALVAASTGEALRALAAVLFFLLTAPISAHLLARAAYATGTRLWPDSVLDEMPQQPTGLRRIKLPPEPSGPPADRPSEGSVKP</sequence>
<evidence type="ECO:0000256" key="2">
    <source>
        <dbReference type="SAM" id="Phobius"/>
    </source>
</evidence>
<evidence type="ECO:0000256" key="1">
    <source>
        <dbReference type="SAM" id="MobiDB-lite"/>
    </source>
</evidence>
<feature type="transmembrane region" description="Helical" evidence="2">
    <location>
        <begin position="40"/>
        <end position="60"/>
    </location>
</feature>
<protein>
    <submittedName>
        <fullName evidence="3">Multisubunit sodium/proton antiporter, MrpG subunit</fullName>
    </submittedName>
</protein>
<organism evidence="3 4">
    <name type="scientific">Consotaella salsifontis</name>
    <dbReference type="NCBI Taxonomy" id="1365950"/>
    <lineage>
        <taxon>Bacteria</taxon>
        <taxon>Pseudomonadati</taxon>
        <taxon>Pseudomonadota</taxon>
        <taxon>Alphaproteobacteria</taxon>
        <taxon>Hyphomicrobiales</taxon>
        <taxon>Aurantimonadaceae</taxon>
        <taxon>Consotaella</taxon>
    </lineage>
</organism>
<keyword evidence="4" id="KW-1185">Reference proteome</keyword>
<dbReference type="EMBL" id="FUXL01000003">
    <property type="protein sequence ID" value="SJZ81065.1"/>
    <property type="molecule type" value="Genomic_DNA"/>
</dbReference>
<reference evidence="3 4" key="1">
    <citation type="submission" date="2017-02" db="EMBL/GenBank/DDBJ databases">
        <authorList>
            <person name="Peterson S.W."/>
        </authorList>
    </citation>
    <scope>NUCLEOTIDE SEQUENCE [LARGE SCALE GENOMIC DNA]</scope>
    <source>
        <strain evidence="3 4">USBA 369</strain>
    </source>
</reference>
<dbReference type="RefSeq" id="WP_078707232.1">
    <property type="nucleotide sequence ID" value="NZ_FUXL01000003.1"/>
</dbReference>
<keyword evidence="2" id="KW-0472">Membrane</keyword>
<dbReference type="STRING" id="1365950.SAMN05428963_103117"/>
<dbReference type="NCBIfam" id="TIGR01300">
    <property type="entry name" value="CPA3_mnhG_phaG"/>
    <property type="match status" value="1"/>
</dbReference>
<feature type="compositionally biased region" description="Pro residues" evidence="1">
    <location>
        <begin position="119"/>
        <end position="128"/>
    </location>
</feature>
<dbReference type="Pfam" id="PF03334">
    <property type="entry name" value="PhaG_MnhG_YufB"/>
    <property type="match status" value="1"/>
</dbReference>
<feature type="transmembrane region" description="Helical" evidence="2">
    <location>
        <begin position="6"/>
        <end position="28"/>
    </location>
</feature>
<keyword evidence="2" id="KW-0812">Transmembrane</keyword>
<dbReference type="PANTHER" id="PTHR34703:SF1">
    <property type="entry name" value="ANTIPORTER SUBUNIT MNHG2-RELATED"/>
    <property type="match status" value="1"/>
</dbReference>
<dbReference type="Proteomes" id="UP000190135">
    <property type="component" value="Unassembled WGS sequence"/>
</dbReference>
<dbReference type="AlphaFoldDB" id="A0A1T4NPM3"/>
<feature type="transmembrane region" description="Helical" evidence="2">
    <location>
        <begin position="66"/>
        <end position="87"/>
    </location>
</feature>
<name>A0A1T4NPM3_9HYPH</name>
<evidence type="ECO:0000313" key="4">
    <source>
        <dbReference type="Proteomes" id="UP000190135"/>
    </source>
</evidence>
<dbReference type="NCBIfam" id="NF009314">
    <property type="entry name" value="PRK12674.1-2"/>
    <property type="match status" value="1"/>
</dbReference>
<gene>
    <name evidence="3" type="ORF">SAMN05428963_103117</name>
</gene>
<accession>A0A1T4NPM3</accession>
<dbReference type="InterPro" id="IPR005133">
    <property type="entry name" value="PhaG_MnhG_YufB"/>
</dbReference>
<dbReference type="OrthoDB" id="4427992at2"/>
<feature type="region of interest" description="Disordered" evidence="1">
    <location>
        <begin position="102"/>
        <end position="137"/>
    </location>
</feature>
<keyword evidence="2" id="KW-1133">Transmembrane helix</keyword>
<proteinExistence type="predicted"/>
<dbReference type="PANTHER" id="PTHR34703">
    <property type="entry name" value="ANTIPORTER SUBUNIT MNHG2-RELATED"/>
    <property type="match status" value="1"/>
</dbReference>
<evidence type="ECO:0000313" key="3">
    <source>
        <dbReference type="EMBL" id="SJZ81065.1"/>
    </source>
</evidence>
<dbReference type="GO" id="GO:0015385">
    <property type="term" value="F:sodium:proton antiporter activity"/>
    <property type="evidence" value="ECO:0007669"/>
    <property type="project" value="TreeGrafter"/>
</dbReference>